<dbReference type="Pfam" id="PF12904">
    <property type="entry name" value="Collagen_bind_2"/>
    <property type="match status" value="1"/>
</dbReference>
<dbReference type="EMBL" id="CP119075">
    <property type="protein sequence ID" value="WED63149.1"/>
    <property type="molecule type" value="Genomic_DNA"/>
</dbReference>
<keyword evidence="4" id="KW-1185">Reference proteome</keyword>
<proteinExistence type="predicted"/>
<dbReference type="PANTHER" id="PTHR37836">
    <property type="entry name" value="LMO1036 PROTEIN"/>
    <property type="match status" value="1"/>
</dbReference>
<feature type="domain" description="Apiosidase-like catalytic" evidence="2">
    <location>
        <begin position="12"/>
        <end position="335"/>
    </location>
</feature>
<evidence type="ECO:0000259" key="1">
    <source>
        <dbReference type="Pfam" id="PF12904"/>
    </source>
</evidence>
<dbReference type="GO" id="GO:0016787">
    <property type="term" value="F:hydrolase activity"/>
    <property type="evidence" value="ECO:0007669"/>
    <property type="project" value="UniProtKB-KW"/>
</dbReference>
<organism evidence="3 4">
    <name type="scientific">Synoicihabitans lomoniglobus</name>
    <dbReference type="NCBI Taxonomy" id="2909285"/>
    <lineage>
        <taxon>Bacteria</taxon>
        <taxon>Pseudomonadati</taxon>
        <taxon>Verrucomicrobiota</taxon>
        <taxon>Opitutia</taxon>
        <taxon>Opitutales</taxon>
        <taxon>Opitutaceae</taxon>
        <taxon>Synoicihabitans</taxon>
    </lineage>
</organism>
<dbReference type="Pfam" id="PF13204">
    <property type="entry name" value="Apiosidase"/>
    <property type="match status" value="1"/>
</dbReference>
<dbReference type="AlphaFoldDB" id="A0AAE9ZU93"/>
<dbReference type="InterPro" id="IPR024749">
    <property type="entry name" value="Collagen-bd_put"/>
</dbReference>
<dbReference type="InterPro" id="IPR017853">
    <property type="entry name" value="GH"/>
</dbReference>
<dbReference type="Proteomes" id="UP001218638">
    <property type="component" value="Chromosome"/>
</dbReference>
<feature type="domain" description="Putative collagen-binding" evidence="1">
    <location>
        <begin position="339"/>
        <end position="438"/>
    </location>
</feature>
<name>A0AAE9ZU93_9BACT</name>
<accession>A0AAE9ZU93</accession>
<dbReference type="Gene3D" id="3.20.20.80">
    <property type="entry name" value="Glycosidases"/>
    <property type="match status" value="1"/>
</dbReference>
<dbReference type="InterPro" id="IPR025277">
    <property type="entry name" value="Apiosidase-like_cat_dom"/>
</dbReference>
<dbReference type="PANTHER" id="PTHR37836:SF3">
    <property type="entry name" value="ENDOGLUCANASE"/>
    <property type="match status" value="1"/>
</dbReference>
<evidence type="ECO:0000313" key="4">
    <source>
        <dbReference type="Proteomes" id="UP001218638"/>
    </source>
</evidence>
<dbReference type="SUPFAM" id="SSF51445">
    <property type="entry name" value="(Trans)glycosidases"/>
    <property type="match status" value="1"/>
</dbReference>
<sequence>MAAPALPRLQVSDNGRYLTTAAGDSFFWLGDTAWELFHRLDRAEIADYLDDRAGKRFNVVQAVLLAEADGLTVANREGELPFHDLDPTRPNEAYFALVDHVVREASARGIYLALLPTWGAHVEDRKHPLFDNMHVFTVENARVYGRFLGERYGPAGNIIWVLGGDRVPTDYEETWEAMVAGLNEGDPAGLMTYHVNGGRTSATYWHDAAWLDFNMIQSGHARYNQRNWEMVARDHARSPIKPTLDGEPNYEGLPVAFTEANPPFTDYDVRKAAYWSVFAGSFGHTYGHNSIWQMHRPGETKPILGAALSWREAMAAPGSGQLQHLRALMESRPFLTRLPDQSLIDDVGIDSDHLQATRDGTPGKNDATWIMVYHPIMRNLTVNTAVMAGDRLRCWWFDPRTGESWLAGEMDNPGSMKRPWEWRIQAGQGSPDWVFVIDDAAAGYGPPGQHP</sequence>
<reference evidence="3" key="1">
    <citation type="submission" date="2023-03" db="EMBL/GenBank/DDBJ databases">
        <title>Lomoglobus Profundus gen. nov., sp. nov., a novel member of the phylum Verrucomicrobia, isolated from deep-marine sediment of South China Sea.</title>
        <authorList>
            <person name="Ahmad T."/>
            <person name="Ishaq S.E."/>
            <person name="Wang F."/>
        </authorList>
    </citation>
    <scope>NUCLEOTIDE SEQUENCE</scope>
    <source>
        <strain evidence="3">LMO-M01</strain>
    </source>
</reference>
<protein>
    <submittedName>
        <fullName evidence="3">Glycoside hydrolase family 140 protein</fullName>
    </submittedName>
</protein>
<dbReference type="RefSeq" id="WP_330932025.1">
    <property type="nucleotide sequence ID" value="NZ_CP119075.1"/>
</dbReference>
<evidence type="ECO:0000313" key="3">
    <source>
        <dbReference type="EMBL" id="WED63149.1"/>
    </source>
</evidence>
<keyword evidence="3" id="KW-0378">Hydrolase</keyword>
<dbReference type="KEGG" id="slom:PXH66_12495"/>
<gene>
    <name evidence="3" type="ORF">PXH66_12495</name>
</gene>
<evidence type="ECO:0000259" key="2">
    <source>
        <dbReference type="Pfam" id="PF13204"/>
    </source>
</evidence>